<keyword evidence="10" id="KW-1185">Reference proteome</keyword>
<keyword evidence="2 7" id="KW-0813">Transport</keyword>
<sequence length="281" mass="31634">MELILAGKRLSLPKLALTALLAAFGLLMVLPFAWMLSTSFKIPIDVFNYPIEWIPKRFNWNNYERVWNGTQPFDLFYYNSVKVTAITVVGTVLVCSAAAYGFSRIRFKGRDAVFFVFLATLMIPDQVTLVPRFIIFNYLGIYDTHFALILPGMFTAFGVFLLRQFYVGIPEDFSEAAKIEGAGHFQTWLRIILPLSKPALVSLVILSFTWNWNEFVNPLVFLASKELYTIPLGLTNFIDESGTDYTLMMAAAVSSILPVIALFLACQKWFIEGVVSSGVKG</sequence>
<feature type="transmembrane region" description="Helical" evidence="7">
    <location>
        <begin position="146"/>
        <end position="166"/>
    </location>
</feature>
<dbReference type="Gene3D" id="1.10.3720.10">
    <property type="entry name" value="MetI-like"/>
    <property type="match status" value="1"/>
</dbReference>
<keyword evidence="6 7" id="KW-0472">Membrane</keyword>
<evidence type="ECO:0000256" key="1">
    <source>
        <dbReference type="ARBA" id="ARBA00004651"/>
    </source>
</evidence>
<gene>
    <name evidence="9" type="ORF">ACFO3S_22860</name>
</gene>
<evidence type="ECO:0000313" key="10">
    <source>
        <dbReference type="Proteomes" id="UP001596028"/>
    </source>
</evidence>
<protein>
    <submittedName>
        <fullName evidence="9">Carbohydrate ABC transporter permease</fullName>
    </submittedName>
</protein>
<keyword evidence="3" id="KW-1003">Cell membrane</keyword>
<comment type="similarity">
    <text evidence="7">Belongs to the binding-protein-dependent transport system permease family.</text>
</comment>
<feature type="transmembrane region" description="Helical" evidence="7">
    <location>
        <begin position="112"/>
        <end position="134"/>
    </location>
</feature>
<name>A0ABV9FGK3_9BACL</name>
<dbReference type="InterPro" id="IPR035906">
    <property type="entry name" value="MetI-like_sf"/>
</dbReference>
<evidence type="ECO:0000259" key="8">
    <source>
        <dbReference type="PROSITE" id="PS50928"/>
    </source>
</evidence>
<keyword evidence="4 7" id="KW-0812">Transmembrane</keyword>
<dbReference type="PROSITE" id="PS50928">
    <property type="entry name" value="ABC_TM1"/>
    <property type="match status" value="1"/>
</dbReference>
<evidence type="ECO:0000256" key="2">
    <source>
        <dbReference type="ARBA" id="ARBA00022448"/>
    </source>
</evidence>
<feature type="transmembrane region" description="Helical" evidence="7">
    <location>
        <begin position="76"/>
        <end position="100"/>
    </location>
</feature>
<feature type="domain" description="ABC transmembrane type-1" evidence="8">
    <location>
        <begin position="77"/>
        <end position="266"/>
    </location>
</feature>
<reference evidence="10" key="1">
    <citation type="journal article" date="2019" name="Int. J. Syst. Evol. Microbiol.">
        <title>The Global Catalogue of Microorganisms (GCM) 10K type strain sequencing project: providing services to taxonomists for standard genome sequencing and annotation.</title>
        <authorList>
            <consortium name="The Broad Institute Genomics Platform"/>
            <consortium name="The Broad Institute Genome Sequencing Center for Infectious Disease"/>
            <person name="Wu L."/>
            <person name="Ma J."/>
        </authorList>
    </citation>
    <scope>NUCLEOTIDE SEQUENCE [LARGE SCALE GENOMIC DNA]</scope>
    <source>
        <strain evidence="10">CCUG 49571</strain>
    </source>
</reference>
<comment type="caution">
    <text evidence="9">The sequence shown here is derived from an EMBL/GenBank/DDBJ whole genome shotgun (WGS) entry which is preliminary data.</text>
</comment>
<keyword evidence="5 7" id="KW-1133">Transmembrane helix</keyword>
<feature type="transmembrane region" description="Helical" evidence="7">
    <location>
        <begin position="12"/>
        <end position="34"/>
    </location>
</feature>
<dbReference type="Pfam" id="PF00528">
    <property type="entry name" value="BPD_transp_1"/>
    <property type="match status" value="1"/>
</dbReference>
<dbReference type="SUPFAM" id="SSF161098">
    <property type="entry name" value="MetI-like"/>
    <property type="match status" value="1"/>
</dbReference>
<dbReference type="EMBL" id="JBHSEP010000022">
    <property type="protein sequence ID" value="MFC4601101.1"/>
    <property type="molecule type" value="Genomic_DNA"/>
</dbReference>
<feature type="transmembrane region" description="Helical" evidence="7">
    <location>
        <begin position="245"/>
        <end position="266"/>
    </location>
</feature>
<evidence type="ECO:0000256" key="5">
    <source>
        <dbReference type="ARBA" id="ARBA00022989"/>
    </source>
</evidence>
<evidence type="ECO:0000256" key="6">
    <source>
        <dbReference type="ARBA" id="ARBA00023136"/>
    </source>
</evidence>
<dbReference type="PANTHER" id="PTHR43744:SF12">
    <property type="entry name" value="ABC TRANSPORTER PERMEASE PROTEIN MG189-RELATED"/>
    <property type="match status" value="1"/>
</dbReference>
<evidence type="ECO:0000256" key="3">
    <source>
        <dbReference type="ARBA" id="ARBA00022475"/>
    </source>
</evidence>
<proteinExistence type="inferred from homology"/>
<comment type="subcellular location">
    <subcellularLocation>
        <location evidence="1 7">Cell membrane</location>
        <topology evidence="1 7">Multi-pass membrane protein</topology>
    </subcellularLocation>
</comment>
<dbReference type="InterPro" id="IPR000515">
    <property type="entry name" value="MetI-like"/>
</dbReference>
<dbReference type="PANTHER" id="PTHR43744">
    <property type="entry name" value="ABC TRANSPORTER PERMEASE PROTEIN MG189-RELATED-RELATED"/>
    <property type="match status" value="1"/>
</dbReference>
<organism evidence="9 10">
    <name type="scientific">Cohnella hongkongensis</name>
    <dbReference type="NCBI Taxonomy" id="178337"/>
    <lineage>
        <taxon>Bacteria</taxon>
        <taxon>Bacillati</taxon>
        <taxon>Bacillota</taxon>
        <taxon>Bacilli</taxon>
        <taxon>Bacillales</taxon>
        <taxon>Paenibacillaceae</taxon>
        <taxon>Cohnella</taxon>
    </lineage>
</organism>
<dbReference type="RefSeq" id="WP_378100773.1">
    <property type="nucleotide sequence ID" value="NZ_JBHSEP010000022.1"/>
</dbReference>
<evidence type="ECO:0000256" key="4">
    <source>
        <dbReference type="ARBA" id="ARBA00022692"/>
    </source>
</evidence>
<dbReference type="Proteomes" id="UP001596028">
    <property type="component" value="Unassembled WGS sequence"/>
</dbReference>
<accession>A0ABV9FGK3</accession>
<feature type="transmembrane region" description="Helical" evidence="7">
    <location>
        <begin position="187"/>
        <end position="210"/>
    </location>
</feature>
<evidence type="ECO:0000256" key="7">
    <source>
        <dbReference type="RuleBase" id="RU363032"/>
    </source>
</evidence>
<evidence type="ECO:0000313" key="9">
    <source>
        <dbReference type="EMBL" id="MFC4601101.1"/>
    </source>
</evidence>
<dbReference type="CDD" id="cd06261">
    <property type="entry name" value="TM_PBP2"/>
    <property type="match status" value="1"/>
</dbReference>